<dbReference type="OrthoDB" id="1939700at2759"/>
<keyword evidence="5" id="KW-1185">Reference proteome</keyword>
<feature type="region of interest" description="Disordered" evidence="1">
    <location>
        <begin position="140"/>
        <end position="181"/>
    </location>
</feature>
<organism evidence="4 5">
    <name type="scientific">Amborella trichopoda</name>
    <dbReference type="NCBI Taxonomy" id="13333"/>
    <lineage>
        <taxon>Eukaryota</taxon>
        <taxon>Viridiplantae</taxon>
        <taxon>Streptophyta</taxon>
        <taxon>Embryophyta</taxon>
        <taxon>Tracheophyta</taxon>
        <taxon>Spermatophyta</taxon>
        <taxon>Magnoliopsida</taxon>
        <taxon>Amborellales</taxon>
        <taxon>Amborellaceae</taxon>
        <taxon>Amborella</taxon>
    </lineage>
</organism>
<feature type="region of interest" description="Disordered" evidence="1">
    <location>
        <begin position="34"/>
        <end position="81"/>
    </location>
</feature>
<feature type="compositionally biased region" description="Polar residues" evidence="1">
    <location>
        <begin position="523"/>
        <end position="538"/>
    </location>
</feature>
<dbReference type="eggNOG" id="ENOG502RST5">
    <property type="taxonomic scope" value="Eukaryota"/>
</dbReference>
<feature type="domain" description="DUF3741" evidence="3">
    <location>
        <begin position="127"/>
        <end position="140"/>
    </location>
</feature>
<dbReference type="InterPro" id="IPR025486">
    <property type="entry name" value="DUF4378"/>
</dbReference>
<feature type="region of interest" description="Disordered" evidence="1">
    <location>
        <begin position="381"/>
        <end position="484"/>
    </location>
</feature>
<dbReference type="AlphaFoldDB" id="W1NLC1"/>
<feature type="compositionally biased region" description="Polar residues" evidence="1">
    <location>
        <begin position="357"/>
        <end position="373"/>
    </location>
</feature>
<sequence length="759" mass="85295">MGRSWSVKREREGGRPGCISAVLQLFDFHRLRATNRSSSSSDGSGVRDGFKKPEEEGSSCEGLQAPRNSLELSKEVERERGEEGIQMGIIRCSKVTGFETTRKDTRGHRHYSESFSEPLMQKPRGSNVVARLMGLDILPDEPITPSMDRHGSSPSLNPASSHDRHVSLSSKTQKRHPQENQLKEFKCQFRQALKSRNPNLSNEHSACLSGNHTHNLGSECCVSRSRMDYNLNNECCHSRSLPETPRISSARRSDADPRLSLQIPKENVDFNYLRNNSKTTRRSDFLPLHLNLEVPNSLNAPLNTSTSSLESPKRLGRKMALERESRSPGNYSKEIVKQVRESISTKTGQEIAENYNKKNAISGSNSGRTSPRLQNLSLNSKAMDESLSSSSESKHSTHSNSPRLRSSSQCKHGHSVSELPNKQGGSLSEIRGKTGLSLSEFQNPTSPKLSEPSKGEKIRSKVAMRNKKPKPEKLNPRRNKLHPIQETFVRGKKPATSEKRLEDKLLTVRPVVPVKKKLHIRKQCSSEPFQPQSPTSSGEEPLSHLHFVSSQQYDTYHHNHQQLSPVSVLDKSLHLDTIHVEHNPKTLTLKPRNQNPNPPHYDYIKAILESSGVSPDSPISLTSWFSPSHPLDPDLFSRLESARAHSRLGPVNRSVRLLVFQLLDEILKRRLRPFFNLRPWVSPCRKPVTGKELFRQVWSEVCGFPASACLSMEDVDGIIAGDMEAVTAANAVEERERLAFDIEREILDSLVRETIADMR</sequence>
<dbReference type="OMA" id="PPKTMES"/>
<dbReference type="Pfam" id="PF14383">
    <property type="entry name" value="VARLMGL"/>
    <property type="match status" value="1"/>
</dbReference>
<proteinExistence type="predicted"/>
<dbReference type="HOGENOM" id="CLU_024167_0_0_1"/>
<feature type="region of interest" description="Disordered" evidence="1">
    <location>
        <begin position="354"/>
        <end position="373"/>
    </location>
</feature>
<evidence type="ECO:0000313" key="4">
    <source>
        <dbReference type="EMBL" id="ERM96318.1"/>
    </source>
</evidence>
<name>W1NLC1_AMBTC</name>
<dbReference type="InterPro" id="IPR032795">
    <property type="entry name" value="DUF3741-assoc"/>
</dbReference>
<protein>
    <recommendedName>
        <fullName evidence="6">DUF4378 domain-containing protein</fullName>
    </recommendedName>
</protein>
<feature type="region of interest" description="Disordered" evidence="1">
    <location>
        <begin position="522"/>
        <end position="542"/>
    </location>
</feature>
<dbReference type="PANTHER" id="PTHR37751">
    <property type="entry name" value="LOW PROTEIN: M-PHASE INDUCER PHOSPHATASE-LIKE PROTEIN"/>
    <property type="match status" value="1"/>
</dbReference>
<dbReference type="PANTHER" id="PTHR37751:SF1">
    <property type="entry name" value="LOW PROTEIN: M-PHASE INDUCER PHOSPHATASE-LIKE PROTEIN"/>
    <property type="match status" value="1"/>
</dbReference>
<evidence type="ECO:0000256" key="1">
    <source>
        <dbReference type="SAM" id="MobiDB-lite"/>
    </source>
</evidence>
<evidence type="ECO:0000259" key="2">
    <source>
        <dbReference type="Pfam" id="PF14309"/>
    </source>
</evidence>
<dbReference type="Pfam" id="PF14309">
    <property type="entry name" value="DUF4378"/>
    <property type="match status" value="1"/>
</dbReference>
<feature type="compositionally biased region" description="Basic and acidic residues" evidence="1">
    <location>
        <begin position="72"/>
        <end position="81"/>
    </location>
</feature>
<dbReference type="Proteomes" id="UP000017836">
    <property type="component" value="Unassembled WGS sequence"/>
</dbReference>
<evidence type="ECO:0000313" key="5">
    <source>
        <dbReference type="Proteomes" id="UP000017836"/>
    </source>
</evidence>
<evidence type="ECO:0000259" key="3">
    <source>
        <dbReference type="Pfam" id="PF14383"/>
    </source>
</evidence>
<evidence type="ECO:0008006" key="6">
    <source>
        <dbReference type="Google" id="ProtNLM"/>
    </source>
</evidence>
<feature type="domain" description="DUF4378" evidence="2">
    <location>
        <begin position="601"/>
        <end position="753"/>
    </location>
</feature>
<feature type="region of interest" description="Disordered" evidence="1">
    <location>
        <begin position="296"/>
        <end position="335"/>
    </location>
</feature>
<dbReference type="EMBL" id="KI397142">
    <property type="protein sequence ID" value="ERM96318.1"/>
    <property type="molecule type" value="Genomic_DNA"/>
</dbReference>
<gene>
    <name evidence="4" type="ORF">AMTR_s00001p00194960</name>
</gene>
<feature type="compositionally biased region" description="Polar residues" evidence="1">
    <location>
        <begin position="436"/>
        <end position="448"/>
    </location>
</feature>
<dbReference type="Gramene" id="ERM96318">
    <property type="protein sequence ID" value="ERM96318"/>
    <property type="gene ID" value="AMTR_s00001p00194960"/>
</dbReference>
<feature type="compositionally biased region" description="Polar residues" evidence="1">
    <location>
        <begin position="296"/>
        <end position="310"/>
    </location>
</feature>
<reference evidence="5" key="1">
    <citation type="journal article" date="2013" name="Science">
        <title>The Amborella genome and the evolution of flowering plants.</title>
        <authorList>
            <consortium name="Amborella Genome Project"/>
        </authorList>
    </citation>
    <scope>NUCLEOTIDE SEQUENCE [LARGE SCALE GENOMIC DNA]</scope>
</reference>
<accession>W1NLC1</accession>
<feature type="region of interest" description="Disordered" evidence="1">
    <location>
        <begin position="100"/>
        <end position="120"/>
    </location>
</feature>